<evidence type="ECO:0000313" key="1">
    <source>
        <dbReference type="EMBL" id="KAF2614161.1"/>
    </source>
</evidence>
<proteinExistence type="predicted"/>
<name>A0A8S9M898_BRACR</name>
<protein>
    <submittedName>
        <fullName evidence="1">Uncharacterized protein</fullName>
    </submittedName>
</protein>
<accession>A0A8S9M898</accession>
<comment type="caution">
    <text evidence="1">The sequence shown here is derived from an EMBL/GenBank/DDBJ whole genome shotgun (WGS) entry which is preliminary data.</text>
</comment>
<sequence>MNPRWKRNRDRDEGLTNLGAVIRLGEGDDGIRWGFRSKEQREESVRECEKE</sequence>
<organism evidence="1">
    <name type="scientific">Brassica cretica</name>
    <name type="common">Mustard</name>
    <dbReference type="NCBI Taxonomy" id="69181"/>
    <lineage>
        <taxon>Eukaryota</taxon>
        <taxon>Viridiplantae</taxon>
        <taxon>Streptophyta</taxon>
        <taxon>Embryophyta</taxon>
        <taxon>Tracheophyta</taxon>
        <taxon>Spermatophyta</taxon>
        <taxon>Magnoliopsida</taxon>
        <taxon>eudicotyledons</taxon>
        <taxon>Gunneridae</taxon>
        <taxon>Pentapetalae</taxon>
        <taxon>rosids</taxon>
        <taxon>malvids</taxon>
        <taxon>Brassicales</taxon>
        <taxon>Brassicaceae</taxon>
        <taxon>Brassiceae</taxon>
        <taxon>Brassica</taxon>
    </lineage>
</organism>
<dbReference type="AlphaFoldDB" id="A0A8S9M898"/>
<gene>
    <name evidence="1" type="ORF">F2Q70_00011867</name>
</gene>
<dbReference type="EMBL" id="QGKY02000089">
    <property type="protein sequence ID" value="KAF2614161.1"/>
    <property type="molecule type" value="Genomic_DNA"/>
</dbReference>
<reference evidence="1" key="1">
    <citation type="submission" date="2019-12" db="EMBL/GenBank/DDBJ databases">
        <title>Genome sequencing and annotation of Brassica cretica.</title>
        <authorList>
            <person name="Studholme D.J."/>
            <person name="Sarris P.F."/>
        </authorList>
    </citation>
    <scope>NUCLEOTIDE SEQUENCE</scope>
    <source>
        <strain evidence="1">PFS-102/07</strain>
        <tissue evidence="1">Leaf</tissue>
    </source>
</reference>